<dbReference type="RefSeq" id="XP_046043028.1">
    <property type="nucleotide sequence ID" value="XM_046196852.1"/>
</dbReference>
<evidence type="ECO:0000313" key="4">
    <source>
        <dbReference type="Proteomes" id="UP000720189"/>
    </source>
</evidence>
<feature type="region of interest" description="Disordered" evidence="2">
    <location>
        <begin position="427"/>
        <end position="473"/>
    </location>
</feature>
<dbReference type="AlphaFoldDB" id="A0A9P9JMA5"/>
<dbReference type="EMBL" id="JAGMUX010000023">
    <property type="protein sequence ID" value="KAH7230217.1"/>
    <property type="molecule type" value="Genomic_DNA"/>
</dbReference>
<organism evidence="3 4">
    <name type="scientific">Fusarium redolens</name>
    <dbReference type="NCBI Taxonomy" id="48865"/>
    <lineage>
        <taxon>Eukaryota</taxon>
        <taxon>Fungi</taxon>
        <taxon>Dikarya</taxon>
        <taxon>Ascomycota</taxon>
        <taxon>Pezizomycotina</taxon>
        <taxon>Sordariomycetes</taxon>
        <taxon>Hypocreomycetidae</taxon>
        <taxon>Hypocreales</taxon>
        <taxon>Nectriaceae</taxon>
        <taxon>Fusarium</taxon>
        <taxon>Fusarium redolens species complex</taxon>
    </lineage>
</organism>
<comment type="caution">
    <text evidence="3">The sequence shown here is derived from an EMBL/GenBank/DDBJ whole genome shotgun (WGS) entry which is preliminary data.</text>
</comment>
<name>A0A9P9JMA5_FUSRE</name>
<feature type="compositionally biased region" description="Polar residues" evidence="2">
    <location>
        <begin position="427"/>
        <end position="443"/>
    </location>
</feature>
<evidence type="ECO:0000256" key="1">
    <source>
        <dbReference type="SAM" id="Coils"/>
    </source>
</evidence>
<sequence>MSLTLAPYNDAMRIGQGFNSYTHEICIDGAVVVDTDGPHSENTQVRTIERPSQVVSYSARAVEKLSDIIQTMNVSYPHSIKKGSVTVSGSNSAIDEATFKSADINIIVTVKVTNQTTLIKNNARFVPMKSIDPASQAFNEAYGDSYISGFIEGGEFTGIISIKVIDRSNVDLTVKKIKARLDAKGSSTATEFTLNSHDSFSSRGSASVMENTESHIHVSWMGGGQIKNENTPWDIDSIFKAAAAFPQRVSERPQLTWAILTKYKSNRSFIEWASNKPVKTLEYDQVSSYTAELFDSYMDYKILLKYVQLIIDDPDSYEAVGEEDALDTSIDTLLGVRFAMRKEQGKIIEAISVLSRDPGILSRQGGWGNGQANKVLNRILGKTAGHSTAKSDPATQKGSAQGQEHFDFSGLIPAEFWRKWMPVPKIASSTSSTRETPATSSPSAAGLSDLNPPPSDDQDWHKPSEAGTLGNSSRNYASVLQAKLNAVTRDLEAKTEEHAGHAKRFQDEIDKLKSDSASELKALRSKHNEDLEGIRKRQTDYETLKAGQQSEIEQTLQRLEKEKQDAIDAVRNEEQEKYDILQKKHDEVGGTIQSLMADMGTKMQNEKKAALEKLEKEKDDAYNSLKENYESLKKQLSDLTAADATLTSNSNSLALEKISLTTQLQEKTSAYNSLNALYDTLKKDHESLIAKETAWTSDRATLNGQITKLITDKGLVDGKNSKLKDIMQWAGLYENSRMDNCLPYSYSGWTVMIMMPHSRMALNANNDHHSMAHAWSFNMNNDDEIFQLAKANNHPDTPWTIKHKATGNLLVFLNGETDWQVRCRKGGDSGIVGRAAHWFIGRGAADSNTTWVLKNAEWPSICIQLVHGWDQNGRMAKSFTCTNAGDANWVIIPLNL</sequence>
<feature type="region of interest" description="Disordered" evidence="2">
    <location>
        <begin position="384"/>
        <end position="404"/>
    </location>
</feature>
<gene>
    <name evidence="3" type="ORF">BKA55DRAFT_626241</name>
</gene>
<evidence type="ECO:0000313" key="3">
    <source>
        <dbReference type="EMBL" id="KAH7230217.1"/>
    </source>
</evidence>
<feature type="coiled-coil region" evidence="1">
    <location>
        <begin position="545"/>
        <end position="576"/>
    </location>
</feature>
<dbReference type="OrthoDB" id="3231004at2759"/>
<reference evidence="3" key="1">
    <citation type="journal article" date="2021" name="Nat. Commun.">
        <title>Genetic determinants of endophytism in the Arabidopsis root mycobiome.</title>
        <authorList>
            <person name="Mesny F."/>
            <person name="Miyauchi S."/>
            <person name="Thiergart T."/>
            <person name="Pickel B."/>
            <person name="Atanasova L."/>
            <person name="Karlsson M."/>
            <person name="Huettel B."/>
            <person name="Barry K.W."/>
            <person name="Haridas S."/>
            <person name="Chen C."/>
            <person name="Bauer D."/>
            <person name="Andreopoulos W."/>
            <person name="Pangilinan J."/>
            <person name="LaButti K."/>
            <person name="Riley R."/>
            <person name="Lipzen A."/>
            <person name="Clum A."/>
            <person name="Drula E."/>
            <person name="Henrissat B."/>
            <person name="Kohler A."/>
            <person name="Grigoriev I.V."/>
            <person name="Martin F.M."/>
            <person name="Hacquard S."/>
        </authorList>
    </citation>
    <scope>NUCLEOTIDE SEQUENCE</scope>
    <source>
        <strain evidence="3">MPI-CAGE-AT-0023</strain>
    </source>
</reference>
<protein>
    <submittedName>
        <fullName evidence="3">Uncharacterized protein</fullName>
    </submittedName>
</protein>
<keyword evidence="4" id="KW-1185">Reference proteome</keyword>
<accession>A0A9P9JMA5</accession>
<dbReference type="GeneID" id="70226806"/>
<dbReference type="Proteomes" id="UP000720189">
    <property type="component" value="Unassembled WGS sequence"/>
</dbReference>
<proteinExistence type="predicted"/>
<feature type="coiled-coil region" evidence="1">
    <location>
        <begin position="600"/>
        <end position="642"/>
    </location>
</feature>
<evidence type="ECO:0000256" key="2">
    <source>
        <dbReference type="SAM" id="MobiDB-lite"/>
    </source>
</evidence>
<keyword evidence="1" id="KW-0175">Coiled coil</keyword>
<feature type="compositionally biased region" description="Polar residues" evidence="2">
    <location>
        <begin position="385"/>
        <end position="402"/>
    </location>
</feature>